<reference evidence="2" key="1">
    <citation type="journal article" date="2015" name="Nat. Genet.">
        <title>The genome and transcriptome of the zoonotic hookworm Ancylostoma ceylanicum identify infection-specific gene families.</title>
        <authorList>
            <person name="Schwarz E.M."/>
            <person name="Hu Y."/>
            <person name="Antoshechkin I."/>
            <person name="Miller M.M."/>
            <person name="Sternberg P.W."/>
            <person name="Aroian R.V."/>
        </authorList>
    </citation>
    <scope>NUCLEOTIDE SEQUENCE</scope>
    <source>
        <strain evidence="2">HY135</strain>
    </source>
</reference>
<name>A0A016SYD5_9BILA</name>
<dbReference type="AlphaFoldDB" id="A0A016SYD5"/>
<evidence type="ECO:0000313" key="1">
    <source>
        <dbReference type="EMBL" id="EYB95460.1"/>
    </source>
</evidence>
<dbReference type="OrthoDB" id="5873297at2759"/>
<comment type="caution">
    <text evidence="1">The sequence shown here is derived from an EMBL/GenBank/DDBJ whole genome shotgun (WGS) entry which is preliminary data.</text>
</comment>
<accession>A0A016SYD5</accession>
<organism evidence="1 2">
    <name type="scientific">Ancylostoma ceylanicum</name>
    <dbReference type="NCBI Taxonomy" id="53326"/>
    <lineage>
        <taxon>Eukaryota</taxon>
        <taxon>Metazoa</taxon>
        <taxon>Ecdysozoa</taxon>
        <taxon>Nematoda</taxon>
        <taxon>Chromadorea</taxon>
        <taxon>Rhabditida</taxon>
        <taxon>Rhabditina</taxon>
        <taxon>Rhabditomorpha</taxon>
        <taxon>Strongyloidea</taxon>
        <taxon>Ancylostomatidae</taxon>
        <taxon>Ancylostomatinae</taxon>
        <taxon>Ancylostoma</taxon>
    </lineage>
</organism>
<proteinExistence type="predicted"/>
<protein>
    <submittedName>
        <fullName evidence="1">Uncharacterized protein</fullName>
    </submittedName>
</protein>
<dbReference type="EMBL" id="JARK01001495">
    <property type="protein sequence ID" value="EYB95460.1"/>
    <property type="molecule type" value="Genomic_DNA"/>
</dbReference>
<keyword evidence="2" id="KW-1185">Reference proteome</keyword>
<dbReference type="Proteomes" id="UP000024635">
    <property type="component" value="Unassembled WGS sequence"/>
</dbReference>
<gene>
    <name evidence="1" type="primary">Acey_s0159.g3273</name>
    <name evidence="1" type="ORF">Y032_0159g3273</name>
</gene>
<evidence type="ECO:0000313" key="2">
    <source>
        <dbReference type="Proteomes" id="UP000024635"/>
    </source>
</evidence>
<sequence length="100" mass="11849">MRDGKVEIHQTFTYQGEARANAFRNSKPNSQFQKPTSLRWTQEFCLTDVVVVPKFYTGSDHRLLHARFFFSRKGEKTAKYKERTSHQLGSLYYVSRLLER</sequence>